<evidence type="ECO:0000256" key="10">
    <source>
        <dbReference type="ARBA" id="ARBA00023004"/>
    </source>
</evidence>
<keyword evidence="9 12" id="KW-1133">Transmembrane helix</keyword>
<dbReference type="EMBL" id="JBFALK010000002">
    <property type="protein sequence ID" value="MEV0968052.1"/>
    <property type="molecule type" value="Genomic_DNA"/>
</dbReference>
<evidence type="ECO:0000256" key="6">
    <source>
        <dbReference type="ARBA" id="ARBA00022692"/>
    </source>
</evidence>
<feature type="transmembrane region" description="Helical" evidence="12">
    <location>
        <begin position="127"/>
        <end position="150"/>
    </location>
</feature>
<feature type="transmembrane region" description="Helical" evidence="12">
    <location>
        <begin position="243"/>
        <end position="261"/>
    </location>
</feature>
<keyword evidence="10 12" id="KW-0408">Iron</keyword>
<keyword evidence="7 12" id="KW-0479">Metal-binding</keyword>
<feature type="transmembrane region" description="Helical" evidence="12">
    <location>
        <begin position="343"/>
        <end position="366"/>
    </location>
</feature>
<gene>
    <name evidence="13" type="ORF">AB0I59_05420</name>
</gene>
<keyword evidence="6 12" id="KW-0812">Transmembrane</keyword>
<evidence type="ECO:0000256" key="8">
    <source>
        <dbReference type="ARBA" id="ARBA00022982"/>
    </source>
</evidence>
<feature type="transmembrane region" description="Helical" evidence="12">
    <location>
        <begin position="53"/>
        <end position="71"/>
    </location>
</feature>
<evidence type="ECO:0000256" key="3">
    <source>
        <dbReference type="ARBA" id="ARBA00022448"/>
    </source>
</evidence>
<dbReference type="PIRSF" id="PIRSF006446">
    <property type="entry name" value="Cyt_quinol_oxidase_1"/>
    <property type="match status" value="1"/>
</dbReference>
<proteinExistence type="inferred from homology"/>
<dbReference type="Proteomes" id="UP001551675">
    <property type="component" value="Unassembled WGS sequence"/>
</dbReference>
<dbReference type="InterPro" id="IPR002585">
    <property type="entry name" value="Cyt-d_ubiquinol_oxidase_su_1"/>
</dbReference>
<reference evidence="13 14" key="1">
    <citation type="submission" date="2024-06" db="EMBL/GenBank/DDBJ databases">
        <title>The Natural Products Discovery Center: Release of the First 8490 Sequenced Strains for Exploring Actinobacteria Biosynthetic Diversity.</title>
        <authorList>
            <person name="Kalkreuter E."/>
            <person name="Kautsar S.A."/>
            <person name="Yang D."/>
            <person name="Bader C.D."/>
            <person name="Teijaro C.N."/>
            <person name="Fluegel L."/>
            <person name="Davis C.M."/>
            <person name="Simpson J.R."/>
            <person name="Lauterbach L."/>
            <person name="Steele A.D."/>
            <person name="Gui C."/>
            <person name="Meng S."/>
            <person name="Li G."/>
            <person name="Viehrig K."/>
            <person name="Ye F."/>
            <person name="Su P."/>
            <person name="Kiefer A.F."/>
            <person name="Nichols A."/>
            <person name="Cepeda A.J."/>
            <person name="Yan W."/>
            <person name="Fan B."/>
            <person name="Jiang Y."/>
            <person name="Adhikari A."/>
            <person name="Zheng C.-J."/>
            <person name="Schuster L."/>
            <person name="Cowan T.M."/>
            <person name="Smanski M.J."/>
            <person name="Chevrette M.G."/>
            <person name="De Carvalho L.P.S."/>
            <person name="Shen B."/>
        </authorList>
    </citation>
    <scope>NUCLEOTIDE SEQUENCE [LARGE SCALE GENOMIC DNA]</scope>
    <source>
        <strain evidence="13 14">NPDC050100</strain>
    </source>
</reference>
<evidence type="ECO:0000256" key="5">
    <source>
        <dbReference type="ARBA" id="ARBA00022617"/>
    </source>
</evidence>
<keyword evidence="8 12" id="KW-0249">Electron transport</keyword>
<evidence type="ECO:0000256" key="7">
    <source>
        <dbReference type="ARBA" id="ARBA00022723"/>
    </source>
</evidence>
<dbReference type="RefSeq" id="WP_061255398.1">
    <property type="nucleotide sequence ID" value="NZ_JBFALK010000002.1"/>
</dbReference>
<evidence type="ECO:0000256" key="2">
    <source>
        <dbReference type="ARBA" id="ARBA00009819"/>
    </source>
</evidence>
<evidence type="ECO:0000256" key="12">
    <source>
        <dbReference type="PIRNR" id="PIRNR006446"/>
    </source>
</evidence>
<feature type="transmembrane region" description="Helical" evidence="12">
    <location>
        <begin position="402"/>
        <end position="424"/>
    </location>
</feature>
<feature type="transmembrane region" description="Helical" evidence="12">
    <location>
        <begin position="20"/>
        <end position="41"/>
    </location>
</feature>
<protein>
    <submittedName>
        <fullName evidence="13">Cytochrome ubiquinol oxidase subunit I</fullName>
    </submittedName>
</protein>
<evidence type="ECO:0000256" key="11">
    <source>
        <dbReference type="ARBA" id="ARBA00023136"/>
    </source>
</evidence>
<comment type="similarity">
    <text evidence="2 12">Belongs to the cytochrome ubiquinol oxidase subunit 1 family.</text>
</comment>
<feature type="transmembrane region" description="Helical" evidence="12">
    <location>
        <begin position="453"/>
        <end position="476"/>
    </location>
</feature>
<keyword evidence="3 12" id="KW-0813">Transport</keyword>
<comment type="caution">
    <text evidence="13">The sequence shown here is derived from an EMBL/GenBank/DDBJ whole genome shotgun (WGS) entry which is preliminary data.</text>
</comment>
<dbReference type="Pfam" id="PF01654">
    <property type="entry name" value="Cyt_bd_oxida_I"/>
    <property type="match status" value="1"/>
</dbReference>
<dbReference type="PANTHER" id="PTHR30365">
    <property type="entry name" value="CYTOCHROME D UBIQUINOL OXIDASE"/>
    <property type="match status" value="1"/>
</dbReference>
<dbReference type="PANTHER" id="PTHR30365:SF15">
    <property type="entry name" value="CYTOCHROME BD UBIQUINOL OXIDASE SUBUNIT 1"/>
    <property type="match status" value="1"/>
</dbReference>
<evidence type="ECO:0000313" key="14">
    <source>
        <dbReference type="Proteomes" id="UP001551675"/>
    </source>
</evidence>
<keyword evidence="4 12" id="KW-1003">Cell membrane</keyword>
<evidence type="ECO:0000256" key="9">
    <source>
        <dbReference type="ARBA" id="ARBA00022989"/>
    </source>
</evidence>
<feature type="transmembrane region" description="Helical" evidence="12">
    <location>
        <begin position="91"/>
        <end position="115"/>
    </location>
</feature>
<evidence type="ECO:0000256" key="4">
    <source>
        <dbReference type="ARBA" id="ARBA00022475"/>
    </source>
</evidence>
<accession>A0ABV3G9N1</accession>
<keyword evidence="5 12" id="KW-0349">Heme</keyword>
<evidence type="ECO:0000256" key="1">
    <source>
        <dbReference type="ARBA" id="ARBA00004651"/>
    </source>
</evidence>
<keyword evidence="14" id="KW-1185">Reference proteome</keyword>
<sequence length="510" mass="54432">MDALDLARWQFGVTTVYHFLFVPLTIGLGVFVAGLQTAWYRTGKAHYLSLTKFFGKLFLINFAMGVVTGIVQEFQFGMNWSEYSTFVGDVFGAPLALEALLAFFLESTFLGLWIFGWDRLPKRIHLAAIWAAVIGSNLSAYFILAANAWMKHPVGYEVVNGRARMNDLWAVLTNSTALAQIPHVVAAAFVVAGGFVLAVSGYRILRERGVGLTGRPVTGAGSAIDGDTTVPLRRRTDMWRTSLRGALVMTALAGVVVAGTGDLSGQLLREQQPMKLAAAEGLTRDTDGAPFSLVPGVEVPGMLSLLAAHDPGATVQGVDDIQRRYEQQFGPADYTPNLPVVFWSFRVMIGFGMATVGLSVLGLWLTRKRRGRAGGRRTRNLGGTGAGSAGVGNGAAPPVPSWFARACVLALPLPTAAIIAGWLLSEIGRQPWTVQGELLTAASVSPGVSLTEVAISLSVFTVLYGVLALAEAVLMVRHVKAGPEQPPATPDHAIAAADPDAVRRTPTLMY</sequence>
<evidence type="ECO:0000313" key="13">
    <source>
        <dbReference type="EMBL" id="MEV0968052.1"/>
    </source>
</evidence>
<organism evidence="13 14">
    <name type="scientific">Microtetraspora glauca</name>
    <dbReference type="NCBI Taxonomy" id="1996"/>
    <lineage>
        <taxon>Bacteria</taxon>
        <taxon>Bacillati</taxon>
        <taxon>Actinomycetota</taxon>
        <taxon>Actinomycetes</taxon>
        <taxon>Streptosporangiales</taxon>
        <taxon>Streptosporangiaceae</taxon>
        <taxon>Microtetraspora</taxon>
    </lineage>
</organism>
<comment type="subcellular location">
    <subcellularLocation>
        <location evidence="1">Cell membrane</location>
        <topology evidence="1">Multi-pass membrane protein</topology>
    </subcellularLocation>
</comment>
<name>A0ABV3G9N1_MICGL</name>
<keyword evidence="11 12" id="KW-0472">Membrane</keyword>
<feature type="transmembrane region" description="Helical" evidence="12">
    <location>
        <begin position="184"/>
        <end position="205"/>
    </location>
</feature>